<sequence>ASSTMDLFYDPQVTALPPSELWRGAPQVTAMLQQRVVPKPKQKQKCGILPMVASAHAGYGWLAEHGSRSQPPEWHGTKKTAQLGSPELRGM</sequence>
<dbReference type="Proteomes" id="UP000649617">
    <property type="component" value="Unassembled WGS sequence"/>
</dbReference>
<dbReference type="AlphaFoldDB" id="A0A812NQY8"/>
<keyword evidence="3" id="KW-1185">Reference proteome</keyword>
<gene>
    <name evidence="2" type="ORF">SPIL2461_LOCUS7749</name>
</gene>
<name>A0A812NQY8_SYMPI</name>
<proteinExistence type="predicted"/>
<dbReference type="OrthoDB" id="440478at2759"/>
<feature type="region of interest" description="Disordered" evidence="1">
    <location>
        <begin position="64"/>
        <end position="91"/>
    </location>
</feature>
<protein>
    <submittedName>
        <fullName evidence="2">Uncharacterized protein</fullName>
    </submittedName>
</protein>
<accession>A0A812NQY8</accession>
<feature type="non-terminal residue" evidence="2">
    <location>
        <position position="1"/>
    </location>
</feature>
<evidence type="ECO:0000256" key="1">
    <source>
        <dbReference type="SAM" id="MobiDB-lite"/>
    </source>
</evidence>
<evidence type="ECO:0000313" key="3">
    <source>
        <dbReference type="Proteomes" id="UP000649617"/>
    </source>
</evidence>
<evidence type="ECO:0000313" key="2">
    <source>
        <dbReference type="EMBL" id="CAE7332516.1"/>
    </source>
</evidence>
<reference evidence="2" key="1">
    <citation type="submission" date="2021-02" db="EMBL/GenBank/DDBJ databases">
        <authorList>
            <person name="Dougan E. K."/>
            <person name="Rhodes N."/>
            <person name="Thang M."/>
            <person name="Chan C."/>
        </authorList>
    </citation>
    <scope>NUCLEOTIDE SEQUENCE</scope>
</reference>
<organism evidence="2 3">
    <name type="scientific">Symbiodinium pilosum</name>
    <name type="common">Dinoflagellate</name>
    <dbReference type="NCBI Taxonomy" id="2952"/>
    <lineage>
        <taxon>Eukaryota</taxon>
        <taxon>Sar</taxon>
        <taxon>Alveolata</taxon>
        <taxon>Dinophyceae</taxon>
        <taxon>Suessiales</taxon>
        <taxon>Symbiodiniaceae</taxon>
        <taxon>Symbiodinium</taxon>
    </lineage>
</organism>
<dbReference type="EMBL" id="CAJNIZ010012292">
    <property type="protein sequence ID" value="CAE7332516.1"/>
    <property type="molecule type" value="Genomic_DNA"/>
</dbReference>
<comment type="caution">
    <text evidence="2">The sequence shown here is derived from an EMBL/GenBank/DDBJ whole genome shotgun (WGS) entry which is preliminary data.</text>
</comment>